<protein>
    <submittedName>
        <fullName evidence="1">Uncharacterized protein</fullName>
    </submittedName>
</protein>
<evidence type="ECO:0000313" key="2">
    <source>
        <dbReference type="EMBL" id="WNB17273.1"/>
    </source>
</evidence>
<gene>
    <name evidence="2" type="ORF">QYS47_33445</name>
    <name evidence="1" type="ORF">QYS48_32400</name>
</gene>
<dbReference type="EMBL" id="CP129970">
    <property type="protein sequence ID" value="WMN06386.1"/>
    <property type="molecule type" value="Genomic_DNA"/>
</dbReference>
<dbReference type="InterPro" id="IPR055679">
    <property type="entry name" value="DUF7255"/>
</dbReference>
<accession>A0AA51X487</accession>
<dbReference type="AlphaFoldDB" id="A0AA51N4Y5"/>
<dbReference type="KEGG" id="marp:QYS47_33445"/>
<evidence type="ECO:0000313" key="1">
    <source>
        <dbReference type="EMBL" id="WMN06386.1"/>
    </source>
</evidence>
<dbReference type="Pfam" id="PF23913">
    <property type="entry name" value="DUF7255"/>
    <property type="match status" value="1"/>
</dbReference>
<dbReference type="Proteomes" id="UP001232019">
    <property type="component" value="Chromosome"/>
</dbReference>
<reference evidence="1 3" key="1">
    <citation type="submission" date="2023-08" db="EMBL/GenBank/DDBJ databases">
        <title>Comparative genomics and taxonomic characterization of three novel marine species of genus Marivirga.</title>
        <authorList>
            <person name="Muhammad N."/>
            <person name="Kim S.-G."/>
        </authorList>
    </citation>
    <scope>NUCLEOTIDE SEQUENCE [LARGE SCALE GENOMIC DNA]</scope>
    <source>
        <strain evidence="1 3">ABR2-2</strain>
        <strain evidence="2">BKB1-2</strain>
    </source>
</reference>
<evidence type="ECO:0000313" key="3">
    <source>
        <dbReference type="Proteomes" id="UP001244443"/>
    </source>
</evidence>
<dbReference type="EMBL" id="CP129968">
    <property type="protein sequence ID" value="WNB17273.1"/>
    <property type="molecule type" value="Genomic_DNA"/>
</dbReference>
<sequence>MNQMNIEQSSLISQLQQYLENVEVRTDFELQEISVNKLYEHHGEEFEELADDLDFSLKDLLNKDLKFKFELLNLQPSNMNLFLDPEYHFNRYRLKTLRNIIYDKIPFMDIQKWRSYCRSKEKEAYKGGLVKGIWDHKLAKDIFGNSEEPGYFGDNGSSGWKLIAIANYCLDLYSKDQNLQFIRLCPYDSFMSNGQIELLGNSLKLRKNEKAIQKMLSRKIGFPLPNENDKKEDE</sequence>
<organism evidence="1 3">
    <name type="scientific">Marivirga arenosa</name>
    <dbReference type="NCBI Taxonomy" id="3059076"/>
    <lineage>
        <taxon>Bacteria</taxon>
        <taxon>Pseudomonadati</taxon>
        <taxon>Bacteroidota</taxon>
        <taxon>Cytophagia</taxon>
        <taxon>Cytophagales</taxon>
        <taxon>Marivirgaceae</taxon>
        <taxon>Marivirga</taxon>
    </lineage>
</organism>
<name>A0AA51N4Y5_9BACT</name>
<dbReference type="RefSeq" id="WP_308356198.1">
    <property type="nucleotide sequence ID" value="NZ_CP129968.2"/>
</dbReference>
<keyword evidence="3" id="KW-1185">Reference proteome</keyword>
<accession>A0AA51N4Y5</accession>
<proteinExistence type="predicted"/>
<dbReference type="Proteomes" id="UP001244443">
    <property type="component" value="Chromosome"/>
</dbReference>